<dbReference type="PANTHER" id="PTHR42934:SF2">
    <property type="entry name" value="GLYCOLATE OXIDASE SUBUNIT GLCD"/>
    <property type="match status" value="1"/>
</dbReference>
<dbReference type="EMBL" id="FNOK01000032">
    <property type="protein sequence ID" value="SDY68119.1"/>
    <property type="molecule type" value="Genomic_DNA"/>
</dbReference>
<keyword evidence="8" id="KW-1185">Reference proteome</keyword>
<protein>
    <submittedName>
        <fullName evidence="7">Glycolate oxidase</fullName>
    </submittedName>
</protein>
<feature type="domain" description="FAD-binding PCMH-type" evidence="6">
    <location>
        <begin position="37"/>
        <end position="216"/>
    </location>
</feature>
<dbReference type="Proteomes" id="UP000199529">
    <property type="component" value="Unassembled WGS sequence"/>
</dbReference>
<proteinExistence type="inferred from homology"/>
<sequence length="461" mass="48612">MTATDVHPLRELLPDGSVFDDADVLEAHRRDRATFCPAGTPSVLVRARSTEDVATTLRWAHENRVPVVPQGARSGLSGAANAIDGCILLSLEKMDAILEIDTEEQIAVVQPGVVNGVFAAKAGEHGLFYPPDPGSRSISTIGGNVATNAGGMCCVKYGVTGDFVRGLEVVLADGRVMRTGRRTAKGVAGYDLTRLIVGSEGTLGVVTEITVALRPATAQPLTAVAFFPTIADAARTVAGYLGEGYRPSVLEFMDAPTVHAVQRIADLGFPDGVAGMLLVQSDRGDAAPGDLAAFERVARSFAATEVVVADDPAEGELLMQARRLVGDAHEKLGLATLVDDVCVPRRRLVDLVEGLTPIAETYRVQVLCAGHAGDGNMHPVVAFDSSDPEESARAQQAFDAIMALGLRLGGTITGEHGVGHLKRRWLGEELDEAGLWSQRAIKNALDPRNILNPGRVLPDAG</sequence>
<comment type="cofactor">
    <cofactor evidence="1">
        <name>FAD</name>
        <dbReference type="ChEBI" id="CHEBI:57692"/>
    </cofactor>
</comment>
<evidence type="ECO:0000259" key="6">
    <source>
        <dbReference type="PROSITE" id="PS51387"/>
    </source>
</evidence>
<dbReference type="SUPFAM" id="SSF56176">
    <property type="entry name" value="FAD-binding/transporter-associated domain-like"/>
    <property type="match status" value="1"/>
</dbReference>
<dbReference type="PANTHER" id="PTHR42934">
    <property type="entry name" value="GLYCOLATE OXIDASE SUBUNIT GLCD"/>
    <property type="match status" value="1"/>
</dbReference>
<dbReference type="InterPro" id="IPR036318">
    <property type="entry name" value="FAD-bd_PCMH-like_sf"/>
</dbReference>
<evidence type="ECO:0000256" key="4">
    <source>
        <dbReference type="ARBA" id="ARBA00022827"/>
    </source>
</evidence>
<dbReference type="InterPro" id="IPR016171">
    <property type="entry name" value="Vanillyl_alc_oxidase_C-sub2"/>
</dbReference>
<dbReference type="Gene3D" id="1.10.45.10">
    <property type="entry name" value="Vanillyl-alcohol Oxidase, Chain A, domain 4"/>
    <property type="match status" value="1"/>
</dbReference>
<dbReference type="FunFam" id="3.30.70.2740:FF:000001">
    <property type="entry name" value="D-lactate dehydrogenase mitochondrial"/>
    <property type="match status" value="1"/>
</dbReference>
<keyword evidence="4" id="KW-0274">FAD</keyword>
<dbReference type="InterPro" id="IPR016164">
    <property type="entry name" value="FAD-linked_Oxase-like_C"/>
</dbReference>
<evidence type="ECO:0000256" key="2">
    <source>
        <dbReference type="ARBA" id="ARBA00008000"/>
    </source>
</evidence>
<dbReference type="OrthoDB" id="9811557at2"/>
<dbReference type="Pfam" id="PF02913">
    <property type="entry name" value="FAD-oxidase_C"/>
    <property type="match status" value="1"/>
</dbReference>
<organism evidence="7 8">
    <name type="scientific">Saccharopolyspora shandongensis</name>
    <dbReference type="NCBI Taxonomy" id="418495"/>
    <lineage>
        <taxon>Bacteria</taxon>
        <taxon>Bacillati</taxon>
        <taxon>Actinomycetota</taxon>
        <taxon>Actinomycetes</taxon>
        <taxon>Pseudonocardiales</taxon>
        <taxon>Pseudonocardiaceae</taxon>
        <taxon>Saccharopolyspora</taxon>
    </lineage>
</organism>
<dbReference type="Pfam" id="PF01565">
    <property type="entry name" value="FAD_binding_4"/>
    <property type="match status" value="1"/>
</dbReference>
<name>A0A1H3LVN5_9PSEU</name>
<dbReference type="SUPFAM" id="SSF55103">
    <property type="entry name" value="FAD-linked oxidases, C-terminal domain"/>
    <property type="match status" value="1"/>
</dbReference>
<dbReference type="GO" id="GO:0071949">
    <property type="term" value="F:FAD binding"/>
    <property type="evidence" value="ECO:0007669"/>
    <property type="project" value="InterPro"/>
</dbReference>
<accession>A0A1H3LVN5</accession>
<dbReference type="InterPro" id="IPR051914">
    <property type="entry name" value="FAD-linked_OxidoTrans_Type4"/>
</dbReference>
<dbReference type="InterPro" id="IPR004113">
    <property type="entry name" value="FAD-bd_oxidored_4_C"/>
</dbReference>
<evidence type="ECO:0000256" key="5">
    <source>
        <dbReference type="ARBA" id="ARBA00023002"/>
    </source>
</evidence>
<dbReference type="FunFam" id="1.10.45.10:FF:000001">
    <property type="entry name" value="D-lactate dehydrogenase mitochondrial"/>
    <property type="match status" value="1"/>
</dbReference>
<evidence type="ECO:0000313" key="7">
    <source>
        <dbReference type="EMBL" id="SDY68119.1"/>
    </source>
</evidence>
<evidence type="ECO:0000256" key="3">
    <source>
        <dbReference type="ARBA" id="ARBA00022630"/>
    </source>
</evidence>
<dbReference type="PROSITE" id="PS51387">
    <property type="entry name" value="FAD_PCMH"/>
    <property type="match status" value="1"/>
</dbReference>
<dbReference type="AlphaFoldDB" id="A0A1H3LVN5"/>
<dbReference type="InterPro" id="IPR006094">
    <property type="entry name" value="Oxid_FAD_bind_N"/>
</dbReference>
<keyword evidence="3" id="KW-0285">Flavoprotein</keyword>
<evidence type="ECO:0000256" key="1">
    <source>
        <dbReference type="ARBA" id="ARBA00001974"/>
    </source>
</evidence>
<comment type="similarity">
    <text evidence="2">Belongs to the FAD-binding oxidoreductase/transferase type 4 family.</text>
</comment>
<dbReference type="Gene3D" id="3.30.70.2740">
    <property type="match status" value="1"/>
</dbReference>
<dbReference type="InterPro" id="IPR016169">
    <property type="entry name" value="FAD-bd_PCMH_sub2"/>
</dbReference>
<keyword evidence="5" id="KW-0560">Oxidoreductase</keyword>
<dbReference type="Gene3D" id="3.30.465.10">
    <property type="match status" value="1"/>
</dbReference>
<gene>
    <name evidence="7" type="ORF">SAMN05216215_103265</name>
</gene>
<dbReference type="InterPro" id="IPR016166">
    <property type="entry name" value="FAD-bd_PCMH"/>
</dbReference>
<reference evidence="8" key="1">
    <citation type="submission" date="2016-10" db="EMBL/GenBank/DDBJ databases">
        <authorList>
            <person name="Varghese N."/>
            <person name="Submissions S."/>
        </authorList>
    </citation>
    <scope>NUCLEOTIDE SEQUENCE [LARGE SCALE GENOMIC DNA]</scope>
    <source>
        <strain evidence="8">CGMCC 4.3530</strain>
    </source>
</reference>
<dbReference type="RefSeq" id="WP_093271245.1">
    <property type="nucleotide sequence ID" value="NZ_FNOK01000032.1"/>
</dbReference>
<evidence type="ECO:0000313" key="8">
    <source>
        <dbReference type="Proteomes" id="UP000199529"/>
    </source>
</evidence>
<dbReference type="GO" id="GO:0016491">
    <property type="term" value="F:oxidoreductase activity"/>
    <property type="evidence" value="ECO:0007669"/>
    <property type="project" value="UniProtKB-KW"/>
</dbReference>
<dbReference type="STRING" id="418495.SAMN05216215_103265"/>